<dbReference type="CTD" id="189446"/>
<protein>
    <submittedName>
        <fullName evidence="1">Sulfotransfer_1 domain-containing protein</fullName>
    </submittedName>
</protein>
<dbReference type="Proteomes" id="UP000001940">
    <property type="component" value="Chromosome V"/>
</dbReference>
<accession>O45909</accession>
<reference evidence="1 2" key="1">
    <citation type="journal article" date="1998" name="Science">
        <title>Genome sequence of the nematode C. elegans: a platform for investigating biology.</title>
        <authorList>
            <consortium name="The C. elegans sequencing consortium"/>
            <person name="Sulson J.E."/>
            <person name="Waterston R."/>
        </authorList>
    </citation>
    <scope>NUCLEOTIDE SEQUENCE [LARGE SCALE GENOMIC DNA]</scope>
    <source>
        <strain evidence="1 2">Bristol N2</strain>
    </source>
</reference>
<sequence>MLQKFGKNQLAEHTMSHLKTWKILVKSLHLPAENSENLNFPDQDFDIFLPYSLNKKRRWEMDFMAEIQKIQSTSSENLTVLFLERTCTGPYQYLRYLETTLLGQFRIRAVHSISEDHFYRKTEINSIFGQDFQNFSEKMQEISENLENSGIVAYNFIEPPENFMKIFAKKCISKKNMDSPYTSGWIRKRRQKEIRKYLKFYEVIDFLDENFEEFGHEFSENNELFAETPRQKWYKLEDHLVENRVKNRA</sequence>
<organism evidence="1 2">
    <name type="scientific">Caenorhabditis elegans</name>
    <dbReference type="NCBI Taxonomy" id="6239"/>
    <lineage>
        <taxon>Eukaryota</taxon>
        <taxon>Metazoa</taxon>
        <taxon>Ecdysozoa</taxon>
        <taxon>Nematoda</taxon>
        <taxon>Chromadorea</taxon>
        <taxon>Rhabditida</taxon>
        <taxon>Rhabditina</taxon>
        <taxon>Rhabditomorpha</taxon>
        <taxon>Rhabditoidea</taxon>
        <taxon>Rhabditidae</taxon>
        <taxon>Peloderinae</taxon>
        <taxon>Caenorhabditis</taxon>
    </lineage>
</organism>
<dbReference type="OMA" id="FRIRAVH"/>
<dbReference type="InParanoid" id="O45909"/>
<dbReference type="RefSeq" id="NP_507671.2">
    <property type="nucleotide sequence ID" value="NM_075270.2"/>
</dbReference>
<dbReference type="GeneID" id="189446"/>
<keyword evidence="2" id="KW-1185">Reference proteome</keyword>
<evidence type="ECO:0000313" key="3">
    <source>
        <dbReference type="WormBase" id="Y17D7B.2"/>
    </source>
</evidence>
<dbReference type="eggNOG" id="ENOG502TDI5">
    <property type="taxonomic scope" value="Eukaryota"/>
</dbReference>
<name>O45909_CAEEL</name>
<dbReference type="HOGENOM" id="CLU_076183_0_0_1"/>
<dbReference type="OrthoDB" id="5868682at2759"/>
<dbReference type="AGR" id="WB:WBGene00012450"/>
<dbReference type="PhylomeDB" id="O45909"/>
<dbReference type="WormBase" id="Y17D7B.2">
    <property type="protein sequence ID" value="CE47764"/>
    <property type="gene ID" value="WBGene00012450"/>
</dbReference>
<dbReference type="PIR" id="T26482">
    <property type="entry name" value="T26482"/>
</dbReference>
<proteinExistence type="predicted"/>
<evidence type="ECO:0000313" key="1">
    <source>
        <dbReference type="EMBL" id="CAA16298.2"/>
    </source>
</evidence>
<gene>
    <name evidence="1" type="ORF">CELE_Y17D7B.2</name>
    <name evidence="1 3" type="ORF">Y17D7B.2</name>
</gene>
<dbReference type="AlphaFoldDB" id="O45909"/>
<evidence type="ECO:0000313" key="2">
    <source>
        <dbReference type="Proteomes" id="UP000001940"/>
    </source>
</evidence>
<dbReference type="KEGG" id="cel:CELE_Y17D7B.2"/>
<dbReference type="EMBL" id="BX284605">
    <property type="protein sequence ID" value="CAA16298.2"/>
    <property type="molecule type" value="Genomic_DNA"/>
</dbReference>
<dbReference type="Bgee" id="WBGene00012450">
    <property type="expression patterns" value="Expressed in pharyngeal muscle cell (C elegans) and 2 other cell types or tissues"/>
</dbReference>
<dbReference type="FunCoup" id="O45909">
    <property type="interactions" value="279"/>
</dbReference>
<dbReference type="PaxDb" id="6239-Y17D7B.2"/>
<dbReference type="UCSC" id="Y17D7B.2">
    <property type="organism name" value="c. elegans"/>
</dbReference>